<evidence type="ECO:0000313" key="8">
    <source>
        <dbReference type="EMBL" id="KAK6169531.1"/>
    </source>
</evidence>
<evidence type="ECO:0000256" key="3">
    <source>
        <dbReference type="ARBA" id="ARBA00022722"/>
    </source>
</evidence>
<proteinExistence type="predicted"/>
<reference evidence="8 9" key="1">
    <citation type="submission" date="2024-01" db="EMBL/GenBank/DDBJ databases">
        <title>The genome of the rayed Mediterranean limpet Patella caerulea (Linnaeus, 1758).</title>
        <authorList>
            <person name="Anh-Thu Weber A."/>
            <person name="Halstead-Nussloch G."/>
        </authorList>
    </citation>
    <scope>NUCLEOTIDE SEQUENCE [LARGE SCALE GENOMIC DNA]</scope>
    <source>
        <strain evidence="8">AATW-2023a</strain>
        <tissue evidence="8">Whole specimen</tissue>
    </source>
</reference>
<keyword evidence="1" id="KW-0808">Transferase</keyword>
<dbReference type="PANTHER" id="PTHR37984">
    <property type="entry name" value="PROTEIN CBG26694"/>
    <property type="match status" value="1"/>
</dbReference>
<dbReference type="InterPro" id="IPR041588">
    <property type="entry name" value="Integrase_H2C2"/>
</dbReference>
<dbReference type="PANTHER" id="PTHR37984:SF13">
    <property type="entry name" value="RIBONUCLEASE H"/>
    <property type="match status" value="1"/>
</dbReference>
<keyword evidence="3" id="KW-0540">Nuclease</keyword>
<dbReference type="Pfam" id="PF17917">
    <property type="entry name" value="RT_RNaseH"/>
    <property type="match status" value="1"/>
</dbReference>
<dbReference type="PROSITE" id="PS50878">
    <property type="entry name" value="RT_POL"/>
    <property type="match status" value="1"/>
</dbReference>
<dbReference type="EMBL" id="JAZGQO010000015">
    <property type="protein sequence ID" value="KAK6169531.1"/>
    <property type="molecule type" value="Genomic_DNA"/>
</dbReference>
<evidence type="ECO:0000259" key="7">
    <source>
        <dbReference type="PROSITE" id="PS50878"/>
    </source>
</evidence>
<evidence type="ECO:0000256" key="5">
    <source>
        <dbReference type="ARBA" id="ARBA00022801"/>
    </source>
</evidence>
<dbReference type="InterPro" id="IPR000477">
    <property type="entry name" value="RT_dom"/>
</dbReference>
<dbReference type="InterPro" id="IPR050951">
    <property type="entry name" value="Retrovirus_Pol_polyprotein"/>
</dbReference>
<dbReference type="InterPro" id="IPR043502">
    <property type="entry name" value="DNA/RNA_pol_sf"/>
</dbReference>
<sequence length="411" mass="46366">MEQVIQGIPMVIVYLDDIIVSGRTYREARVNLLTVLSRLQEAGLKVNYKKCKFLQPTCEGLGHKLDKDGIHPTNEKVTAIQNAPLPTSVTELKSYLGLINYYHKFMDNLSSVLAPLYKLLRNEEPWHWGKDQQNAFDRSKELLQSSSVLVHYNPDLPLILSCDASPYGVGAVLSHQMKDGSDKPVAYASRSLAPAEKNYAHIDREGLAIMFGLNKFHKYLYGKDFTIQTDHKPLLGLLKEDRLISPMASARIQRWALTLSNYQYHLCYKRGDSNANADGLSRLPLPTPVAHVPVPVETVLTMSLLNETPVTAPLISQWTGRDPILSQVRQAIVTGDNIANTPEFSPYNNRQHELSVEQGVLLWGTRAVIPPQARDRLLNELHECHPGMVRMKGLARIYIWWPGMDGKSRKR</sequence>
<dbReference type="CDD" id="cd09274">
    <property type="entry name" value="RNase_HI_RT_Ty3"/>
    <property type="match status" value="1"/>
</dbReference>
<evidence type="ECO:0000256" key="4">
    <source>
        <dbReference type="ARBA" id="ARBA00022759"/>
    </source>
</evidence>
<dbReference type="InterPro" id="IPR043128">
    <property type="entry name" value="Rev_trsase/Diguanyl_cyclase"/>
</dbReference>
<dbReference type="Pfam" id="PF00078">
    <property type="entry name" value="RVT_1"/>
    <property type="match status" value="1"/>
</dbReference>
<keyword evidence="4" id="KW-0255">Endonuclease</keyword>
<keyword evidence="6" id="KW-0695">RNA-directed DNA polymerase</keyword>
<dbReference type="AlphaFoldDB" id="A0AAN8J4Q1"/>
<dbReference type="Gene3D" id="3.10.20.370">
    <property type="match status" value="1"/>
</dbReference>
<dbReference type="Proteomes" id="UP001347796">
    <property type="component" value="Unassembled WGS sequence"/>
</dbReference>
<keyword evidence="2" id="KW-0548">Nucleotidyltransferase</keyword>
<organism evidence="8 9">
    <name type="scientific">Patella caerulea</name>
    <name type="common">Rayed Mediterranean limpet</name>
    <dbReference type="NCBI Taxonomy" id="87958"/>
    <lineage>
        <taxon>Eukaryota</taxon>
        <taxon>Metazoa</taxon>
        <taxon>Spiralia</taxon>
        <taxon>Lophotrochozoa</taxon>
        <taxon>Mollusca</taxon>
        <taxon>Gastropoda</taxon>
        <taxon>Patellogastropoda</taxon>
        <taxon>Patelloidea</taxon>
        <taxon>Patellidae</taxon>
        <taxon>Patella</taxon>
    </lineage>
</organism>
<dbReference type="Gene3D" id="3.30.70.270">
    <property type="match status" value="2"/>
</dbReference>
<keyword evidence="5" id="KW-0378">Hydrolase</keyword>
<protein>
    <recommendedName>
        <fullName evidence="7">Reverse transcriptase domain-containing protein</fullName>
    </recommendedName>
</protein>
<evidence type="ECO:0000256" key="6">
    <source>
        <dbReference type="ARBA" id="ARBA00022918"/>
    </source>
</evidence>
<evidence type="ECO:0000313" key="9">
    <source>
        <dbReference type="Proteomes" id="UP001347796"/>
    </source>
</evidence>
<evidence type="ECO:0000256" key="1">
    <source>
        <dbReference type="ARBA" id="ARBA00022679"/>
    </source>
</evidence>
<keyword evidence="9" id="KW-1185">Reference proteome</keyword>
<dbReference type="Pfam" id="PF17921">
    <property type="entry name" value="Integrase_H2C2"/>
    <property type="match status" value="1"/>
</dbReference>
<gene>
    <name evidence="8" type="ORF">SNE40_020570</name>
</gene>
<name>A0AAN8J4Q1_PATCE</name>
<evidence type="ECO:0000256" key="2">
    <source>
        <dbReference type="ARBA" id="ARBA00022695"/>
    </source>
</evidence>
<dbReference type="Gene3D" id="1.10.340.70">
    <property type="match status" value="1"/>
</dbReference>
<dbReference type="FunFam" id="3.10.20.370:FF:000001">
    <property type="entry name" value="Retrovirus-related Pol polyprotein from transposon 17.6-like protein"/>
    <property type="match status" value="1"/>
</dbReference>
<comment type="caution">
    <text evidence="8">The sequence shown here is derived from an EMBL/GenBank/DDBJ whole genome shotgun (WGS) entry which is preliminary data.</text>
</comment>
<dbReference type="FunFam" id="3.30.70.270:FF:000020">
    <property type="entry name" value="Transposon Tf2-6 polyprotein-like Protein"/>
    <property type="match status" value="1"/>
</dbReference>
<feature type="domain" description="Reverse transcriptase" evidence="7">
    <location>
        <begin position="1"/>
        <end position="65"/>
    </location>
</feature>
<dbReference type="InterPro" id="IPR041373">
    <property type="entry name" value="RT_RNaseH"/>
</dbReference>
<dbReference type="SUPFAM" id="SSF56672">
    <property type="entry name" value="DNA/RNA polymerases"/>
    <property type="match status" value="1"/>
</dbReference>
<accession>A0AAN8J4Q1</accession>